<dbReference type="SUPFAM" id="SSF53474">
    <property type="entry name" value="alpha/beta-Hydrolases"/>
    <property type="match status" value="1"/>
</dbReference>
<dbReference type="PANTHER" id="PTHR48081:SF19">
    <property type="entry name" value="AB HYDROLASE SUPERFAMILY PROTEIN C4A8.06C"/>
    <property type="match status" value="1"/>
</dbReference>
<dbReference type="HOGENOM" id="CLU_004893_2_0_1"/>
<gene>
    <name evidence="3" type="ORF">SJAG_02430</name>
</gene>
<dbReference type="OMA" id="EICYLAH"/>
<dbReference type="Pfam" id="PF07859">
    <property type="entry name" value="Abhydrolase_3"/>
    <property type="match status" value="2"/>
</dbReference>
<proteinExistence type="predicted"/>
<reference evidence="3 4" key="1">
    <citation type="journal article" date="2011" name="Science">
        <title>Comparative functional genomics of the fission yeasts.</title>
        <authorList>
            <person name="Rhind N."/>
            <person name="Chen Z."/>
            <person name="Yassour M."/>
            <person name="Thompson D.A."/>
            <person name="Haas B.J."/>
            <person name="Habib N."/>
            <person name="Wapinski I."/>
            <person name="Roy S."/>
            <person name="Lin M.F."/>
            <person name="Heiman D.I."/>
            <person name="Young S.K."/>
            <person name="Furuya K."/>
            <person name="Guo Y."/>
            <person name="Pidoux A."/>
            <person name="Chen H.M."/>
            <person name="Robbertse B."/>
            <person name="Goldberg J.M."/>
            <person name="Aoki K."/>
            <person name="Bayne E.H."/>
            <person name="Berlin A.M."/>
            <person name="Desjardins C.A."/>
            <person name="Dobbs E."/>
            <person name="Dukaj L."/>
            <person name="Fan L."/>
            <person name="FitzGerald M.G."/>
            <person name="French C."/>
            <person name="Gujja S."/>
            <person name="Hansen K."/>
            <person name="Keifenheim D."/>
            <person name="Levin J.Z."/>
            <person name="Mosher R.A."/>
            <person name="Mueller C.A."/>
            <person name="Pfiffner J."/>
            <person name="Priest M."/>
            <person name="Russ C."/>
            <person name="Smialowska A."/>
            <person name="Swoboda P."/>
            <person name="Sykes S.M."/>
            <person name="Vaughn M."/>
            <person name="Vengrova S."/>
            <person name="Yoder R."/>
            <person name="Zeng Q."/>
            <person name="Allshire R."/>
            <person name="Baulcombe D."/>
            <person name="Birren B.W."/>
            <person name="Brown W."/>
            <person name="Ekwall K."/>
            <person name="Kellis M."/>
            <person name="Leatherwood J."/>
            <person name="Levin H."/>
            <person name="Margalit H."/>
            <person name="Martienssen R."/>
            <person name="Nieduszynski C.A."/>
            <person name="Spatafora J.W."/>
            <person name="Friedman N."/>
            <person name="Dalgaard J.Z."/>
            <person name="Baumann P."/>
            <person name="Niki H."/>
            <person name="Regev A."/>
            <person name="Nusbaum C."/>
        </authorList>
    </citation>
    <scope>NUCLEOTIDE SEQUENCE [LARGE SCALE GENOMIC DNA]</scope>
    <source>
        <strain evidence="4">yFS275 / FY16936</strain>
    </source>
</reference>
<organism evidence="3 4">
    <name type="scientific">Schizosaccharomyces japonicus (strain yFS275 / FY16936)</name>
    <name type="common">Fission yeast</name>
    <dbReference type="NCBI Taxonomy" id="402676"/>
    <lineage>
        <taxon>Eukaryota</taxon>
        <taxon>Fungi</taxon>
        <taxon>Dikarya</taxon>
        <taxon>Ascomycota</taxon>
        <taxon>Taphrinomycotina</taxon>
        <taxon>Schizosaccharomycetes</taxon>
        <taxon>Schizosaccharomycetales</taxon>
        <taxon>Schizosaccharomycetaceae</taxon>
        <taxon>Schizosaccharomyces</taxon>
    </lineage>
</organism>
<accession>B6K2G1</accession>
<evidence type="ECO:0000259" key="2">
    <source>
        <dbReference type="Pfam" id="PF07859"/>
    </source>
</evidence>
<dbReference type="AlphaFoldDB" id="B6K2G1"/>
<dbReference type="Gene3D" id="3.40.50.1820">
    <property type="entry name" value="alpha/beta hydrolase"/>
    <property type="match status" value="1"/>
</dbReference>
<dbReference type="EMBL" id="KE651166">
    <property type="protein sequence ID" value="EEB07342.1"/>
    <property type="molecule type" value="Genomic_DNA"/>
</dbReference>
<evidence type="ECO:0000256" key="1">
    <source>
        <dbReference type="ARBA" id="ARBA00022801"/>
    </source>
</evidence>
<feature type="domain" description="Alpha/beta hydrolase fold-3" evidence="2">
    <location>
        <begin position="141"/>
        <end position="260"/>
    </location>
</feature>
<feature type="domain" description="Alpha/beta hydrolase fold-3" evidence="2">
    <location>
        <begin position="357"/>
        <end position="429"/>
    </location>
</feature>
<keyword evidence="1" id="KW-0378">Hydrolase</keyword>
<dbReference type="eggNOG" id="KOG1515">
    <property type="taxonomic scope" value="Eukaryota"/>
</dbReference>
<dbReference type="RefSeq" id="XP_002173635.1">
    <property type="nucleotide sequence ID" value="XM_002173599.1"/>
</dbReference>
<dbReference type="JaponicusDB" id="SJAG_02430"/>
<dbReference type="InterPro" id="IPR029058">
    <property type="entry name" value="AB_hydrolase_fold"/>
</dbReference>
<evidence type="ECO:0000313" key="3">
    <source>
        <dbReference type="EMBL" id="EEB07342.1"/>
    </source>
</evidence>
<dbReference type="GeneID" id="7049177"/>
<evidence type="ECO:0000313" key="4">
    <source>
        <dbReference type="Proteomes" id="UP000001744"/>
    </source>
</evidence>
<dbReference type="GO" id="GO:0016787">
    <property type="term" value="F:hydrolase activity"/>
    <property type="evidence" value="ECO:0007669"/>
    <property type="project" value="UniProtKB-KW"/>
</dbReference>
<dbReference type="PANTHER" id="PTHR48081">
    <property type="entry name" value="AB HYDROLASE SUPERFAMILY PROTEIN C4A8.06C"/>
    <property type="match status" value="1"/>
</dbReference>
<name>B6K2G1_SCHJY</name>
<protein>
    <submittedName>
        <fullName evidence="3">Esterase/lipase</fullName>
    </submittedName>
</protein>
<sequence>MGFQSDLVFWDVIFSGLGTFVSDSWRRLFKKKGDNDVEFPLQLGINLVRQFLDDSRKFPVGAVQTFCSRSLVNKSKYKFSPVTISKECIDNAAERLRLFLGPEALREFGGPNWWLYRKQKLISWSMKHRKQHKKYRNNKVLFYVHGGAHFLSTVKVNAYHIQQHMDTLGIQAFAPEIRLAPQFPAPCSVHDALSSYLYLLTYTKPEDIVVMGDSSGASVALTMLCLLRDQNLPLPAGAVLESPWVDLTHSFPSITSEATKDYIPPCGFHSRASKLWPVTNLSNPSLLAETLPKSAKSLNDMSDKELYHHYKLKLTECIDQCHEILDVVKKLDDSNTRLPIDGNNVLTDILRRLPFQVQYYAPNHMLKHPLVSPVFMPNLGGLCPVMVTSGGAEIIRDEICYLAHKMANDKYDGRHTKVVYEVFDDCCHVVTALPFSTATKTSLSRTANFNAWCLRQTDPSFESSNRRLTGQLPSNLPGMLRLRVTQDNVAREMEPPEDMAGVSMPTNLIGTVQSKALRRWLEAEIPLLEANKKRIAQTHTRIAFARVHGRLHLPSEFENDCPPLSAIFANAVIH</sequence>
<dbReference type="VEuPathDB" id="FungiDB:SJAG_02430"/>
<dbReference type="OrthoDB" id="2336090at2759"/>
<dbReference type="Proteomes" id="UP000001744">
    <property type="component" value="Unassembled WGS sequence"/>
</dbReference>
<keyword evidence="4" id="KW-1185">Reference proteome</keyword>
<dbReference type="InterPro" id="IPR050300">
    <property type="entry name" value="GDXG_lipolytic_enzyme"/>
</dbReference>
<dbReference type="STRING" id="402676.B6K2G1"/>
<dbReference type="InterPro" id="IPR013094">
    <property type="entry name" value="AB_hydrolase_3"/>
</dbReference>